<accession>A0A6S6QMJ9</accession>
<sequence length="253" mass="28524">MPLFSILCPVYRPPALLPFAVDSVLSQTLTDWELFIVCDGAPPETVAAAESYSAQDPRIKVRAFPKGERNGEAHRHTVLQEAEGTYVAQIGDDDIWLPTHLAAMSSLLAEVEFGHFLEMRILPGLVPNMVMASLEEGEAQRILETSKCLFGPTVTGYRMETYRRLPEGWSPAPQGIASDAFMWKKFLRLPDITIRTCNEVHALKVPDYFRSHMSIAQRRREHERLALLAADVKARESLVDFAFKNLKQRKTKA</sequence>
<dbReference type="InterPro" id="IPR029044">
    <property type="entry name" value="Nucleotide-diphossugar_trans"/>
</dbReference>
<feature type="domain" description="Glycosyltransferase 2-like" evidence="1">
    <location>
        <begin position="5"/>
        <end position="105"/>
    </location>
</feature>
<dbReference type="Gene3D" id="3.90.550.10">
    <property type="entry name" value="Spore Coat Polysaccharide Biosynthesis Protein SpsA, Chain A"/>
    <property type="match status" value="1"/>
</dbReference>
<name>A0A6S6QMJ9_9HYPH</name>
<dbReference type="Proteomes" id="UP000515317">
    <property type="component" value="Chromosome"/>
</dbReference>
<evidence type="ECO:0000313" key="3">
    <source>
        <dbReference type="Proteomes" id="UP000515317"/>
    </source>
</evidence>
<proteinExistence type="predicted"/>
<dbReference type="Pfam" id="PF00535">
    <property type="entry name" value="Glycos_transf_2"/>
    <property type="match status" value="1"/>
</dbReference>
<dbReference type="KEGG" id="tso:IZ6_13410"/>
<protein>
    <recommendedName>
        <fullName evidence="1">Glycosyltransferase 2-like domain-containing protein</fullName>
    </recommendedName>
</protein>
<keyword evidence="3" id="KW-1185">Reference proteome</keyword>
<evidence type="ECO:0000313" key="2">
    <source>
        <dbReference type="EMBL" id="BCJ90606.1"/>
    </source>
</evidence>
<gene>
    <name evidence="2" type="ORF">IZ6_13410</name>
</gene>
<organism evidence="2 3">
    <name type="scientific">Terrihabitans soli</name>
    <dbReference type="NCBI Taxonomy" id="708113"/>
    <lineage>
        <taxon>Bacteria</taxon>
        <taxon>Pseudomonadati</taxon>
        <taxon>Pseudomonadota</taxon>
        <taxon>Alphaproteobacteria</taxon>
        <taxon>Hyphomicrobiales</taxon>
        <taxon>Terrihabitans</taxon>
    </lineage>
</organism>
<dbReference type="SUPFAM" id="SSF53448">
    <property type="entry name" value="Nucleotide-diphospho-sugar transferases"/>
    <property type="match status" value="1"/>
</dbReference>
<dbReference type="CDD" id="cd00761">
    <property type="entry name" value="Glyco_tranf_GTA_type"/>
    <property type="match status" value="1"/>
</dbReference>
<dbReference type="PANTHER" id="PTHR43685">
    <property type="entry name" value="GLYCOSYLTRANSFERASE"/>
    <property type="match status" value="1"/>
</dbReference>
<dbReference type="InterPro" id="IPR050834">
    <property type="entry name" value="Glycosyltransf_2"/>
</dbReference>
<evidence type="ECO:0000259" key="1">
    <source>
        <dbReference type="Pfam" id="PF00535"/>
    </source>
</evidence>
<dbReference type="PANTHER" id="PTHR43685:SF2">
    <property type="entry name" value="GLYCOSYLTRANSFERASE 2-LIKE DOMAIN-CONTAINING PROTEIN"/>
    <property type="match status" value="1"/>
</dbReference>
<dbReference type="AlphaFoldDB" id="A0A6S6QMJ9"/>
<reference evidence="2 3" key="1">
    <citation type="submission" date="2020-08" db="EMBL/GenBank/DDBJ databases">
        <title>Genome sequence of Rhizobiales bacterium strain IZ6.</title>
        <authorList>
            <person name="Nakai R."/>
            <person name="Naganuma T."/>
        </authorList>
    </citation>
    <scope>NUCLEOTIDE SEQUENCE [LARGE SCALE GENOMIC DNA]</scope>
    <source>
        <strain evidence="2 3">IZ6</strain>
    </source>
</reference>
<dbReference type="InterPro" id="IPR001173">
    <property type="entry name" value="Glyco_trans_2-like"/>
</dbReference>
<dbReference type="EMBL" id="AP023361">
    <property type="protein sequence ID" value="BCJ90606.1"/>
    <property type="molecule type" value="Genomic_DNA"/>
</dbReference>